<feature type="region of interest" description="Disordered" evidence="1">
    <location>
        <begin position="1"/>
        <end position="23"/>
    </location>
</feature>
<name>A0ABQ7LEK3_BRACM</name>
<accession>A0ABQ7LEK3</accession>
<sequence>MTTSLQTYKTERNLTHQSEEKKKPQRRLLLFPYLQRHLSLLSSRCDPSRSQIAEVDIQLGGKDFVFQLALCMTSPMEGAGKSVVLNSLIGHPVLMAKPSGLERSSKPFKVVRFQLKNKIHELKKLLMILNSNQKEKSQEERDGLNTAEEEVEAKIASVSVHHPQVDVVVVRGGPT</sequence>
<proteinExistence type="predicted"/>
<dbReference type="EMBL" id="JADBGQ010000008">
    <property type="protein sequence ID" value="KAG5384025.1"/>
    <property type="molecule type" value="Genomic_DNA"/>
</dbReference>
<reference evidence="2 3" key="1">
    <citation type="submission" date="2021-03" db="EMBL/GenBank/DDBJ databases">
        <authorList>
            <person name="King G.J."/>
            <person name="Bancroft I."/>
            <person name="Baten A."/>
            <person name="Bloomfield J."/>
            <person name="Borpatragohain P."/>
            <person name="He Z."/>
            <person name="Irish N."/>
            <person name="Irwin J."/>
            <person name="Liu K."/>
            <person name="Mauleon R.P."/>
            <person name="Moore J."/>
            <person name="Morris R."/>
            <person name="Ostergaard L."/>
            <person name="Wang B."/>
            <person name="Wells R."/>
        </authorList>
    </citation>
    <scope>NUCLEOTIDE SEQUENCE [LARGE SCALE GENOMIC DNA]</scope>
    <source>
        <strain evidence="2">R-o-18</strain>
        <tissue evidence="2">Leaf</tissue>
    </source>
</reference>
<dbReference type="Proteomes" id="UP000823674">
    <property type="component" value="Chromosome A09"/>
</dbReference>
<feature type="compositionally biased region" description="Basic and acidic residues" evidence="1">
    <location>
        <begin position="9"/>
        <end position="22"/>
    </location>
</feature>
<evidence type="ECO:0008006" key="4">
    <source>
        <dbReference type="Google" id="ProtNLM"/>
    </source>
</evidence>
<protein>
    <recommendedName>
        <fullName evidence="4">Dynamin-type G domain-containing protein</fullName>
    </recommendedName>
</protein>
<evidence type="ECO:0000313" key="3">
    <source>
        <dbReference type="Proteomes" id="UP000823674"/>
    </source>
</evidence>
<evidence type="ECO:0000256" key="1">
    <source>
        <dbReference type="SAM" id="MobiDB-lite"/>
    </source>
</evidence>
<comment type="caution">
    <text evidence="2">The sequence shown here is derived from an EMBL/GenBank/DDBJ whole genome shotgun (WGS) entry which is preliminary data.</text>
</comment>
<gene>
    <name evidence="2" type="primary">A09g506820.1_BraROA</name>
    <name evidence="2" type="ORF">IGI04_035495</name>
</gene>
<evidence type="ECO:0000313" key="2">
    <source>
        <dbReference type="EMBL" id="KAG5384025.1"/>
    </source>
</evidence>
<organism evidence="2 3">
    <name type="scientific">Brassica rapa subsp. trilocularis</name>
    <dbReference type="NCBI Taxonomy" id="1813537"/>
    <lineage>
        <taxon>Eukaryota</taxon>
        <taxon>Viridiplantae</taxon>
        <taxon>Streptophyta</taxon>
        <taxon>Embryophyta</taxon>
        <taxon>Tracheophyta</taxon>
        <taxon>Spermatophyta</taxon>
        <taxon>Magnoliopsida</taxon>
        <taxon>eudicotyledons</taxon>
        <taxon>Gunneridae</taxon>
        <taxon>Pentapetalae</taxon>
        <taxon>rosids</taxon>
        <taxon>malvids</taxon>
        <taxon>Brassicales</taxon>
        <taxon>Brassicaceae</taxon>
        <taxon>Brassiceae</taxon>
        <taxon>Brassica</taxon>
    </lineage>
</organism>
<keyword evidence="3" id="KW-1185">Reference proteome</keyword>